<dbReference type="EMBL" id="SMLG01000002">
    <property type="protein sequence ID" value="TDE45857.1"/>
    <property type="molecule type" value="Genomic_DNA"/>
</dbReference>
<comment type="caution">
    <text evidence="2">The sequence shown here is derived from an EMBL/GenBank/DDBJ whole genome shotgun (WGS) entry which is preliminary data.</text>
</comment>
<reference evidence="2 3" key="1">
    <citation type="submission" date="2019-03" db="EMBL/GenBank/DDBJ databases">
        <title>Novel species of Flavobacterium.</title>
        <authorList>
            <person name="Liu Q."/>
            <person name="Xin Y.-H."/>
        </authorList>
    </citation>
    <scope>NUCLEOTIDE SEQUENCE [LARGE SCALE GENOMIC DNA]</scope>
    <source>
        <strain evidence="2 3">LB3P52</strain>
    </source>
</reference>
<feature type="chain" id="PRO_5020264285" description="Outer membrane protein beta-barrel domain-containing protein" evidence="1">
    <location>
        <begin position="20"/>
        <end position="174"/>
    </location>
</feature>
<proteinExistence type="predicted"/>
<accession>A0A4R5FBM5</accession>
<dbReference type="OrthoDB" id="945117at2"/>
<evidence type="ECO:0008006" key="4">
    <source>
        <dbReference type="Google" id="ProtNLM"/>
    </source>
</evidence>
<name>A0A4R5FBM5_9FLAO</name>
<feature type="signal peptide" evidence="1">
    <location>
        <begin position="1"/>
        <end position="19"/>
    </location>
</feature>
<protein>
    <recommendedName>
        <fullName evidence="4">Outer membrane protein beta-barrel domain-containing protein</fullName>
    </recommendedName>
</protein>
<sequence length="174" mass="18758">MKKIILTAAAVFTFGFANAQDKKMDNNGGQTSEGKWLIEANTGSWTTGNTSFSLLSVDGSDTAWSVGIEGGYFVIKDLAIKAGLGYSDNGFDYTPFNYKIGVKYYIASQFPVGIDFTGTSGDGDNANWIGFQGGYAWFVSDTVSIEPAIRYNATLDENKADNAFQGLIGFALHF</sequence>
<keyword evidence="1" id="KW-0732">Signal</keyword>
<keyword evidence="3" id="KW-1185">Reference proteome</keyword>
<evidence type="ECO:0000256" key="1">
    <source>
        <dbReference type="SAM" id="SignalP"/>
    </source>
</evidence>
<evidence type="ECO:0000313" key="2">
    <source>
        <dbReference type="EMBL" id="TDE45857.1"/>
    </source>
</evidence>
<evidence type="ECO:0000313" key="3">
    <source>
        <dbReference type="Proteomes" id="UP000294814"/>
    </source>
</evidence>
<dbReference type="RefSeq" id="WP_131915211.1">
    <property type="nucleotide sequence ID" value="NZ_SMLG01000002.1"/>
</dbReference>
<dbReference type="AlphaFoldDB" id="A0A4R5FBM5"/>
<dbReference type="Proteomes" id="UP000294814">
    <property type="component" value="Unassembled WGS sequence"/>
</dbReference>
<gene>
    <name evidence="2" type="ORF">E0I26_03990</name>
</gene>
<organism evidence="2 3">
    <name type="scientific">Flavobacterium rhamnosiphilum</name>
    <dbReference type="NCBI Taxonomy" id="2541724"/>
    <lineage>
        <taxon>Bacteria</taxon>
        <taxon>Pseudomonadati</taxon>
        <taxon>Bacteroidota</taxon>
        <taxon>Flavobacteriia</taxon>
        <taxon>Flavobacteriales</taxon>
        <taxon>Flavobacteriaceae</taxon>
        <taxon>Flavobacterium</taxon>
    </lineage>
</organism>